<keyword evidence="2 4" id="KW-0819">tRNA processing</keyword>
<dbReference type="InterPro" id="IPR020095">
    <property type="entry name" value="PsdUridine_synth_TruA_C"/>
</dbReference>
<reference evidence="10 11" key="1">
    <citation type="submission" date="2020-04" db="EMBL/GenBank/DDBJ databases">
        <title>Rhizobium bacterial biofertilizers improve the content of phenolic compounds of Lactuca sativa L. under non-saline and saline-stress conditions.</title>
        <authorList>
            <person name="Ayuso-Calles M."/>
            <person name="Garcia-Estevez I."/>
            <person name="Jimenez-Gomez A."/>
            <person name="Flores-Felix J.D."/>
            <person name="Escribano-Bailon M."/>
            <person name="Rivas R."/>
        </authorList>
    </citation>
    <scope>NUCLEOTIDE SEQUENCE [LARGE SCALE GENOMIC DNA]</scope>
    <source>
        <strain evidence="10 11">GPTR02</strain>
    </source>
</reference>
<gene>
    <name evidence="4 10" type="primary">truA</name>
    <name evidence="10" type="ORF">HLI17_08825</name>
</gene>
<dbReference type="AlphaFoldDB" id="A0A7Y2R2Z3"/>
<dbReference type="RefSeq" id="WP_162115384.1">
    <property type="nucleotide sequence ID" value="NZ_JAAEAB010000002.1"/>
</dbReference>
<feature type="domain" description="Pseudouridine synthase I TruA alpha/beta" evidence="9">
    <location>
        <begin position="8"/>
        <end position="105"/>
    </location>
</feature>
<feature type="domain" description="Pseudouridine synthase I TruA alpha/beta" evidence="9">
    <location>
        <begin position="146"/>
        <end position="248"/>
    </location>
</feature>
<dbReference type="Gene3D" id="3.30.70.580">
    <property type="entry name" value="Pseudouridine synthase I, catalytic domain, N-terminal subdomain"/>
    <property type="match status" value="1"/>
</dbReference>
<evidence type="ECO:0000256" key="6">
    <source>
        <dbReference type="PIRSR" id="PIRSR001430-2"/>
    </source>
</evidence>
<dbReference type="NCBIfam" id="TIGR00071">
    <property type="entry name" value="hisT_truA"/>
    <property type="match status" value="1"/>
</dbReference>
<dbReference type="OrthoDB" id="9811823at2"/>
<dbReference type="Proteomes" id="UP000530654">
    <property type="component" value="Unassembled WGS sequence"/>
</dbReference>
<keyword evidence="3 4" id="KW-0413">Isomerase</keyword>
<comment type="catalytic activity">
    <reaction evidence="4 7">
        <text>uridine(38/39/40) in tRNA = pseudouridine(38/39/40) in tRNA</text>
        <dbReference type="Rhea" id="RHEA:22376"/>
        <dbReference type="Rhea" id="RHEA-COMP:10085"/>
        <dbReference type="Rhea" id="RHEA-COMP:10087"/>
        <dbReference type="ChEBI" id="CHEBI:65314"/>
        <dbReference type="ChEBI" id="CHEBI:65315"/>
        <dbReference type="EC" id="5.4.99.12"/>
    </reaction>
</comment>
<accession>A0A7Y2R2Z3</accession>
<evidence type="ECO:0000256" key="5">
    <source>
        <dbReference type="PIRSR" id="PIRSR001430-1"/>
    </source>
</evidence>
<dbReference type="PANTHER" id="PTHR11142:SF0">
    <property type="entry name" value="TRNA PSEUDOURIDINE SYNTHASE-LIKE 1"/>
    <property type="match status" value="1"/>
</dbReference>
<dbReference type="GO" id="GO:0031119">
    <property type="term" value="P:tRNA pseudouridine synthesis"/>
    <property type="evidence" value="ECO:0007669"/>
    <property type="project" value="UniProtKB-UniRule"/>
</dbReference>
<feature type="compositionally biased region" description="Acidic residues" evidence="8">
    <location>
        <begin position="263"/>
        <end position="274"/>
    </location>
</feature>
<evidence type="ECO:0000313" key="10">
    <source>
        <dbReference type="EMBL" id="NNH63399.1"/>
    </source>
</evidence>
<dbReference type="EMBL" id="JABEQY010000006">
    <property type="protein sequence ID" value="NNH63399.1"/>
    <property type="molecule type" value="Genomic_DNA"/>
</dbReference>
<dbReference type="InterPro" id="IPR020097">
    <property type="entry name" value="PsdUridine_synth_TruA_a/b_dom"/>
</dbReference>
<feature type="region of interest" description="Disordered" evidence="8">
    <location>
        <begin position="253"/>
        <end position="274"/>
    </location>
</feature>
<evidence type="ECO:0000313" key="11">
    <source>
        <dbReference type="Proteomes" id="UP000530654"/>
    </source>
</evidence>
<feature type="binding site" evidence="4 6">
    <location>
        <position position="113"/>
    </location>
    <ligand>
        <name>substrate</name>
    </ligand>
</feature>
<protein>
    <recommendedName>
        <fullName evidence="4">tRNA pseudouridine synthase A</fullName>
        <ecNumber evidence="4">5.4.99.12</ecNumber>
    </recommendedName>
    <alternativeName>
        <fullName evidence="4">tRNA pseudouridine(38-40) synthase</fullName>
    </alternativeName>
    <alternativeName>
        <fullName evidence="4">tRNA pseudouridylate synthase I</fullName>
    </alternativeName>
    <alternativeName>
        <fullName evidence="4">tRNA-uridine isomerase I</fullName>
    </alternativeName>
</protein>
<comment type="caution">
    <text evidence="4">Lacks conserved residue(s) required for the propagation of feature annotation.</text>
</comment>
<dbReference type="InterPro" id="IPR020094">
    <property type="entry name" value="TruA/RsuA/RluB/E/F_N"/>
</dbReference>
<dbReference type="Gene3D" id="3.30.70.660">
    <property type="entry name" value="Pseudouridine synthase I, catalytic domain, C-terminal subdomain"/>
    <property type="match status" value="1"/>
</dbReference>
<evidence type="ECO:0000256" key="7">
    <source>
        <dbReference type="RuleBase" id="RU003792"/>
    </source>
</evidence>
<evidence type="ECO:0000256" key="3">
    <source>
        <dbReference type="ARBA" id="ARBA00023235"/>
    </source>
</evidence>
<organism evidence="10 11">
    <name type="scientific">Rhizobium laguerreae</name>
    <dbReference type="NCBI Taxonomy" id="1076926"/>
    <lineage>
        <taxon>Bacteria</taxon>
        <taxon>Pseudomonadati</taxon>
        <taxon>Pseudomonadota</taxon>
        <taxon>Alphaproteobacteria</taxon>
        <taxon>Hyphomicrobiales</taxon>
        <taxon>Rhizobiaceae</taxon>
        <taxon>Rhizobium/Agrobacterium group</taxon>
        <taxon>Rhizobium</taxon>
    </lineage>
</organism>
<dbReference type="SUPFAM" id="SSF55120">
    <property type="entry name" value="Pseudouridine synthase"/>
    <property type="match status" value="1"/>
</dbReference>
<dbReference type="PIRSF" id="PIRSF001430">
    <property type="entry name" value="tRNA_psdUrid_synth"/>
    <property type="match status" value="1"/>
</dbReference>
<dbReference type="InterPro" id="IPR020103">
    <property type="entry name" value="PsdUridine_synth_cat_dom_sf"/>
</dbReference>
<dbReference type="CDD" id="cd02570">
    <property type="entry name" value="PseudoU_synth_EcTruA"/>
    <property type="match status" value="1"/>
</dbReference>
<comment type="similarity">
    <text evidence="1 4 7">Belongs to the tRNA pseudouridine synthase TruA family.</text>
</comment>
<dbReference type="InterPro" id="IPR001406">
    <property type="entry name" value="PsdUridine_synth_TruA"/>
</dbReference>
<sequence>MPRFRMTVEYDGGPYVGWQRQENGPSVQGAIEAAVLSLTGETVSARGAGRTDSGVHAMGQVIHADLSKDWSPYQLQNALNAHLRIAGERVSILDVEVAPEFFDARFSALRRHYLYRIVSRRAPLALQAGKAWWVPKVLDHEVMHAAAQRLVGRHDFSTFRAAHCQANSPVRTLDRLDVTRNGELIEIRATAQSFLHNQIRSFAGTLKLAGEGKWTPDDVEAALKARDRKACGPVAPPDGLYFMQVDYPDVIPDRRRPVTVNDDGADESDNLSEA</sequence>
<comment type="function">
    <text evidence="4">Formation of pseudouridine at positions 38, 39 and 40 in the anticodon stem and loop of transfer RNAs.</text>
</comment>
<comment type="caution">
    <text evidence="10">The sequence shown here is derived from an EMBL/GenBank/DDBJ whole genome shotgun (WGS) entry which is preliminary data.</text>
</comment>
<dbReference type="PANTHER" id="PTHR11142">
    <property type="entry name" value="PSEUDOURIDYLATE SYNTHASE"/>
    <property type="match status" value="1"/>
</dbReference>
<evidence type="ECO:0000256" key="1">
    <source>
        <dbReference type="ARBA" id="ARBA00009375"/>
    </source>
</evidence>
<dbReference type="GO" id="GO:0160147">
    <property type="term" value="F:tRNA pseudouridine(38-40) synthase activity"/>
    <property type="evidence" value="ECO:0007669"/>
    <property type="project" value="UniProtKB-EC"/>
</dbReference>
<proteinExistence type="inferred from homology"/>
<dbReference type="Pfam" id="PF01416">
    <property type="entry name" value="PseudoU_synth_1"/>
    <property type="match status" value="2"/>
</dbReference>
<dbReference type="EC" id="5.4.99.12" evidence="4"/>
<evidence type="ECO:0000259" key="9">
    <source>
        <dbReference type="Pfam" id="PF01416"/>
    </source>
</evidence>
<feature type="active site" description="Nucleophile" evidence="4 5">
    <location>
        <position position="52"/>
    </location>
</feature>
<name>A0A7Y2R2Z3_9HYPH</name>
<dbReference type="GO" id="GO:0003723">
    <property type="term" value="F:RNA binding"/>
    <property type="evidence" value="ECO:0007669"/>
    <property type="project" value="InterPro"/>
</dbReference>
<dbReference type="FunFam" id="3.30.70.580:FF:000001">
    <property type="entry name" value="tRNA pseudouridine synthase A"/>
    <property type="match status" value="1"/>
</dbReference>
<comment type="subunit">
    <text evidence="4">Homodimer.</text>
</comment>
<evidence type="ECO:0000256" key="2">
    <source>
        <dbReference type="ARBA" id="ARBA00022694"/>
    </source>
</evidence>
<evidence type="ECO:0000256" key="4">
    <source>
        <dbReference type="HAMAP-Rule" id="MF_00171"/>
    </source>
</evidence>
<dbReference type="HAMAP" id="MF_00171">
    <property type="entry name" value="TruA"/>
    <property type="match status" value="1"/>
</dbReference>
<evidence type="ECO:0000256" key="8">
    <source>
        <dbReference type="SAM" id="MobiDB-lite"/>
    </source>
</evidence>